<sequence length="245" mass="27719">MKKPLLCLVGLLSFTGVFAQQHSQFVELTVGATPLQFKDHFHSPYTYRATGLGVQATYGQERVNTRWQLEFGYSQANPQSIVSRKAATRVVDAVLNYQWRLSPVTKTGNGLHYFAGAGLRFWGNSTNYSPDIEVATTQATAAFSLGASARAVYRFKAVHRLDLQAFASVVSTVYRPNYAYFGKERFDLSWFGKSPIADVQLTYSYQVSSHFQGIVRYQVSYFKYDQPRQLTWLNQGISVGIRRTF</sequence>
<evidence type="ECO:0008006" key="4">
    <source>
        <dbReference type="Google" id="ProtNLM"/>
    </source>
</evidence>
<dbReference type="OrthoDB" id="947757at2"/>
<gene>
    <name evidence="2" type="ORF">GJJ30_12855</name>
</gene>
<evidence type="ECO:0000256" key="1">
    <source>
        <dbReference type="SAM" id="SignalP"/>
    </source>
</evidence>
<feature type="signal peptide" evidence="1">
    <location>
        <begin position="1"/>
        <end position="19"/>
    </location>
</feature>
<protein>
    <recommendedName>
        <fullName evidence="4">Outer membrane beta-barrel protein</fullName>
    </recommendedName>
</protein>
<name>A0A7K0EKC6_9BACT</name>
<dbReference type="AlphaFoldDB" id="A0A7K0EKC6"/>
<evidence type="ECO:0000313" key="3">
    <source>
        <dbReference type="Proteomes" id="UP000441754"/>
    </source>
</evidence>
<proteinExistence type="predicted"/>
<keyword evidence="1" id="KW-0732">Signal</keyword>
<organism evidence="2 3">
    <name type="scientific">Larkinella terrae</name>
    <dbReference type="NCBI Taxonomy" id="2025311"/>
    <lineage>
        <taxon>Bacteria</taxon>
        <taxon>Pseudomonadati</taxon>
        <taxon>Bacteroidota</taxon>
        <taxon>Cytophagia</taxon>
        <taxon>Cytophagales</taxon>
        <taxon>Spirosomataceae</taxon>
        <taxon>Larkinella</taxon>
    </lineage>
</organism>
<feature type="chain" id="PRO_5029877127" description="Outer membrane beta-barrel protein" evidence="1">
    <location>
        <begin position="20"/>
        <end position="245"/>
    </location>
</feature>
<accession>A0A7K0EKC6</accession>
<evidence type="ECO:0000313" key="2">
    <source>
        <dbReference type="EMBL" id="MRS62182.1"/>
    </source>
</evidence>
<keyword evidence="3" id="KW-1185">Reference proteome</keyword>
<dbReference type="RefSeq" id="WP_154175554.1">
    <property type="nucleotide sequence ID" value="NZ_WJXZ01000006.1"/>
</dbReference>
<reference evidence="2 3" key="1">
    <citation type="journal article" date="2018" name="Antonie Van Leeuwenhoek">
        <title>Larkinella terrae sp. nov., isolated from soil on Jeju Island, South Korea.</title>
        <authorList>
            <person name="Ten L.N."/>
            <person name="Jeon J."/>
            <person name="Park S.J."/>
            <person name="Park S."/>
            <person name="Lee S.Y."/>
            <person name="Kim M.K."/>
            <person name="Jung H.Y."/>
        </authorList>
    </citation>
    <scope>NUCLEOTIDE SEQUENCE [LARGE SCALE GENOMIC DNA]</scope>
    <source>
        <strain evidence="2 3">KCTC 52001</strain>
    </source>
</reference>
<dbReference type="Proteomes" id="UP000441754">
    <property type="component" value="Unassembled WGS sequence"/>
</dbReference>
<dbReference type="EMBL" id="WJXZ01000006">
    <property type="protein sequence ID" value="MRS62182.1"/>
    <property type="molecule type" value="Genomic_DNA"/>
</dbReference>
<comment type="caution">
    <text evidence="2">The sequence shown here is derived from an EMBL/GenBank/DDBJ whole genome shotgun (WGS) entry which is preliminary data.</text>
</comment>